<dbReference type="SUPFAM" id="SSF46894">
    <property type="entry name" value="C-terminal effector domain of the bipartite response regulators"/>
    <property type="match status" value="1"/>
</dbReference>
<dbReference type="PROSITE" id="PS50110">
    <property type="entry name" value="RESPONSE_REGULATORY"/>
    <property type="match status" value="1"/>
</dbReference>
<dbReference type="InterPro" id="IPR016032">
    <property type="entry name" value="Sig_transdc_resp-reg_C-effctor"/>
</dbReference>
<proteinExistence type="predicted"/>
<dbReference type="GO" id="GO:0000156">
    <property type="term" value="F:phosphorelay response regulator activity"/>
    <property type="evidence" value="ECO:0007669"/>
    <property type="project" value="TreeGrafter"/>
</dbReference>
<accession>A0A6S6S6V6</accession>
<dbReference type="EMBL" id="CACVAV010000087">
    <property type="protein sequence ID" value="CAA6805462.1"/>
    <property type="molecule type" value="Genomic_DNA"/>
</dbReference>
<dbReference type="SUPFAM" id="SSF52172">
    <property type="entry name" value="CheY-like"/>
    <property type="match status" value="1"/>
</dbReference>
<dbReference type="InterPro" id="IPR001789">
    <property type="entry name" value="Sig_transdc_resp-reg_receiver"/>
</dbReference>
<evidence type="ECO:0000256" key="4">
    <source>
        <dbReference type="PROSITE-ProRule" id="PRU00169"/>
    </source>
</evidence>
<dbReference type="Pfam" id="PF00486">
    <property type="entry name" value="Trans_reg_C"/>
    <property type="match status" value="1"/>
</dbReference>
<dbReference type="InterPro" id="IPR011006">
    <property type="entry name" value="CheY-like_superfamily"/>
</dbReference>
<dbReference type="PANTHER" id="PTHR48111:SF40">
    <property type="entry name" value="PHOSPHATE REGULON TRANSCRIPTIONAL REGULATORY PROTEIN PHOB"/>
    <property type="match status" value="1"/>
</dbReference>
<dbReference type="InterPro" id="IPR039420">
    <property type="entry name" value="WalR-like"/>
</dbReference>
<gene>
    <name evidence="8" type="ORF">HELGO_WM77643</name>
</gene>
<feature type="domain" description="OmpR/PhoB-type" evidence="7">
    <location>
        <begin position="123"/>
        <end position="221"/>
    </location>
</feature>
<evidence type="ECO:0000259" key="6">
    <source>
        <dbReference type="PROSITE" id="PS50110"/>
    </source>
</evidence>
<dbReference type="GO" id="GO:0000976">
    <property type="term" value="F:transcription cis-regulatory region binding"/>
    <property type="evidence" value="ECO:0007669"/>
    <property type="project" value="TreeGrafter"/>
</dbReference>
<feature type="domain" description="Response regulatory" evidence="6">
    <location>
        <begin position="1"/>
        <end position="108"/>
    </location>
</feature>
<dbReference type="SMART" id="SM00448">
    <property type="entry name" value="REC"/>
    <property type="match status" value="1"/>
</dbReference>
<dbReference type="Gene3D" id="1.10.10.10">
    <property type="entry name" value="Winged helix-like DNA-binding domain superfamily/Winged helix DNA-binding domain"/>
    <property type="match status" value="1"/>
</dbReference>
<dbReference type="AlphaFoldDB" id="A0A6S6S6V6"/>
<keyword evidence="1 4" id="KW-0597">Phosphoprotein</keyword>
<evidence type="ECO:0000259" key="7">
    <source>
        <dbReference type="PROSITE" id="PS51755"/>
    </source>
</evidence>
<dbReference type="InterPro" id="IPR036388">
    <property type="entry name" value="WH-like_DNA-bd_sf"/>
</dbReference>
<dbReference type="SMART" id="SM00862">
    <property type="entry name" value="Trans_reg_C"/>
    <property type="match status" value="1"/>
</dbReference>
<evidence type="ECO:0000256" key="1">
    <source>
        <dbReference type="ARBA" id="ARBA00022553"/>
    </source>
</evidence>
<dbReference type="GO" id="GO:0006355">
    <property type="term" value="P:regulation of DNA-templated transcription"/>
    <property type="evidence" value="ECO:0007669"/>
    <property type="project" value="InterPro"/>
</dbReference>
<feature type="modified residue" description="4-aspartylphosphate" evidence="4">
    <location>
        <position position="41"/>
    </location>
</feature>
<keyword evidence="2" id="KW-0902">Two-component regulatory system</keyword>
<dbReference type="Gene3D" id="3.40.50.2300">
    <property type="match status" value="1"/>
</dbReference>
<dbReference type="GO" id="GO:0005829">
    <property type="term" value="C:cytosol"/>
    <property type="evidence" value="ECO:0007669"/>
    <property type="project" value="TreeGrafter"/>
</dbReference>
<dbReference type="CDD" id="cd00383">
    <property type="entry name" value="trans_reg_C"/>
    <property type="match status" value="1"/>
</dbReference>
<feature type="DNA-binding region" description="OmpR/PhoB-type" evidence="5">
    <location>
        <begin position="123"/>
        <end position="221"/>
    </location>
</feature>
<keyword evidence="3 5" id="KW-0238">DNA-binding</keyword>
<evidence type="ECO:0000256" key="2">
    <source>
        <dbReference type="ARBA" id="ARBA00023012"/>
    </source>
</evidence>
<reference evidence="8" key="1">
    <citation type="submission" date="2020-01" db="EMBL/GenBank/DDBJ databases">
        <authorList>
            <person name="Meier V. D."/>
            <person name="Meier V D."/>
        </authorList>
    </citation>
    <scope>NUCLEOTIDE SEQUENCE</scope>
    <source>
        <strain evidence="8">HLG_WM_MAG_08</strain>
    </source>
</reference>
<dbReference type="PANTHER" id="PTHR48111">
    <property type="entry name" value="REGULATOR OF RPOS"/>
    <property type="match status" value="1"/>
</dbReference>
<evidence type="ECO:0000256" key="5">
    <source>
        <dbReference type="PROSITE-ProRule" id="PRU01091"/>
    </source>
</evidence>
<dbReference type="InterPro" id="IPR001867">
    <property type="entry name" value="OmpR/PhoB-type_DNA-bd"/>
</dbReference>
<dbReference type="PROSITE" id="PS51755">
    <property type="entry name" value="OMPR_PHOB"/>
    <property type="match status" value="1"/>
</dbReference>
<feature type="non-terminal residue" evidence="8">
    <location>
        <position position="1"/>
    </location>
</feature>
<evidence type="ECO:0000256" key="3">
    <source>
        <dbReference type="ARBA" id="ARBA00023125"/>
    </source>
</evidence>
<organism evidence="8">
    <name type="scientific">uncultured Thiotrichaceae bacterium</name>
    <dbReference type="NCBI Taxonomy" id="298394"/>
    <lineage>
        <taxon>Bacteria</taxon>
        <taxon>Pseudomonadati</taxon>
        <taxon>Pseudomonadota</taxon>
        <taxon>Gammaproteobacteria</taxon>
        <taxon>Thiotrichales</taxon>
        <taxon>Thiotrichaceae</taxon>
        <taxon>environmental samples</taxon>
    </lineage>
</organism>
<dbReference type="Pfam" id="PF00072">
    <property type="entry name" value="Response_reg"/>
    <property type="match status" value="1"/>
</dbReference>
<evidence type="ECO:0000313" key="8">
    <source>
        <dbReference type="EMBL" id="CAA6805462.1"/>
    </source>
</evidence>
<name>A0A6S6S6V6_9GAMM</name>
<protein>
    <submittedName>
        <fullName evidence="8">Phosphate regulon transcriptional regulatory protein PhoB (SphR)</fullName>
    </submittedName>
</protein>
<sequence length="227" mass="25867">AIRQMIRIALERHNYEIIEVGNVAQARVAIADSLPDLLLIDWMLPDQPGPDLIKQLRSEERTRSVPIIMLTARAEENDMIKGLEAGADDYIYKPLSLKNLHARIKALLRRVETQAQTDNDAQKSVLKSGKIELDTHSLQLSIDGHFIHLGITEFRLLEFLMGHADRVYSRAQLLDAIWGQNSFIEERTVDVHILRLRKALKAHDADKVIKTIRGAGYLFVKEAYQVE</sequence>
<dbReference type="GO" id="GO:0032993">
    <property type="term" value="C:protein-DNA complex"/>
    <property type="evidence" value="ECO:0007669"/>
    <property type="project" value="TreeGrafter"/>
</dbReference>